<comment type="caution">
    <text evidence="1">The sequence shown here is derived from an EMBL/GenBank/DDBJ whole genome shotgun (WGS) entry which is preliminary data.</text>
</comment>
<dbReference type="AlphaFoldDB" id="A0A918DAA9"/>
<evidence type="ECO:0000313" key="1">
    <source>
        <dbReference type="EMBL" id="GGN94334.1"/>
    </source>
</evidence>
<accession>A0A918DAA9</accession>
<keyword evidence="2" id="KW-1185">Reference proteome</keyword>
<sequence length="81" mass="8767">MKCRCFFGPAKSARNIASMKPFTGSGTLSLGVGFFRFNGTGCHSAFATVFRDHPVLQSQRPSRALRVLSPVPTNPLVQPLT</sequence>
<dbReference type="EMBL" id="BMMM01000030">
    <property type="protein sequence ID" value="GGN94334.1"/>
    <property type="molecule type" value="Genomic_DNA"/>
</dbReference>
<organism evidence="1 2">
    <name type="scientific">Streptomyces albiflavescens</name>
    <dbReference type="NCBI Taxonomy" id="1623582"/>
    <lineage>
        <taxon>Bacteria</taxon>
        <taxon>Bacillati</taxon>
        <taxon>Actinomycetota</taxon>
        <taxon>Actinomycetes</taxon>
        <taxon>Kitasatosporales</taxon>
        <taxon>Streptomycetaceae</taxon>
        <taxon>Streptomyces</taxon>
    </lineage>
</organism>
<dbReference type="Proteomes" id="UP000600365">
    <property type="component" value="Unassembled WGS sequence"/>
</dbReference>
<reference evidence="1 2" key="1">
    <citation type="journal article" date="2014" name="Int. J. Syst. Evol. Microbiol.">
        <title>Complete genome sequence of Corynebacterium casei LMG S-19264T (=DSM 44701T), isolated from a smear-ripened cheese.</title>
        <authorList>
            <consortium name="US DOE Joint Genome Institute (JGI-PGF)"/>
            <person name="Walter F."/>
            <person name="Albersmeier A."/>
            <person name="Kalinowski J."/>
            <person name="Ruckert C."/>
        </authorList>
    </citation>
    <scope>NUCLEOTIDE SEQUENCE [LARGE SCALE GENOMIC DNA]</scope>
    <source>
        <strain evidence="1 2">CGMCC 4.7111</strain>
    </source>
</reference>
<gene>
    <name evidence="1" type="ORF">GCM10011579_093710</name>
</gene>
<proteinExistence type="predicted"/>
<evidence type="ECO:0000313" key="2">
    <source>
        <dbReference type="Proteomes" id="UP000600365"/>
    </source>
</evidence>
<protein>
    <submittedName>
        <fullName evidence="1">Uncharacterized protein</fullName>
    </submittedName>
</protein>
<name>A0A918DAA9_9ACTN</name>